<dbReference type="Proteomes" id="UP000675881">
    <property type="component" value="Chromosome 2"/>
</dbReference>
<protein>
    <submittedName>
        <fullName evidence="1">HGD</fullName>
        <ecNumber evidence="1">1.13.11.5</ecNumber>
    </submittedName>
</protein>
<keyword evidence="2" id="KW-1185">Reference proteome</keyword>
<organism evidence="1 2">
    <name type="scientific">Lepeophtheirus salmonis</name>
    <name type="common">Salmon louse</name>
    <name type="synonym">Caligus salmonis</name>
    <dbReference type="NCBI Taxonomy" id="72036"/>
    <lineage>
        <taxon>Eukaryota</taxon>
        <taxon>Metazoa</taxon>
        <taxon>Ecdysozoa</taxon>
        <taxon>Arthropoda</taxon>
        <taxon>Crustacea</taxon>
        <taxon>Multicrustacea</taxon>
        <taxon>Hexanauplia</taxon>
        <taxon>Copepoda</taxon>
        <taxon>Siphonostomatoida</taxon>
        <taxon>Caligidae</taxon>
        <taxon>Lepeophtheirus</taxon>
    </lineage>
</organism>
<name>A0A7R8CN96_LEPSM</name>
<evidence type="ECO:0000313" key="2">
    <source>
        <dbReference type="Proteomes" id="UP000675881"/>
    </source>
</evidence>
<dbReference type="AlphaFoldDB" id="A0A7R8CN96"/>
<gene>
    <name evidence="1" type="ORF">LSAA_6274</name>
</gene>
<proteinExistence type="predicted"/>
<dbReference type="EMBL" id="HG994581">
    <property type="protein sequence ID" value="CAF2873604.1"/>
    <property type="molecule type" value="Genomic_DNA"/>
</dbReference>
<evidence type="ECO:0000313" key="1">
    <source>
        <dbReference type="EMBL" id="CAF2873604.1"/>
    </source>
</evidence>
<sequence length="129" mass="14698">MKKTAPIPNYFTPAVVPDVIELKFVEASVQMPLELADTWFRSKIKIYHSSTQTYTAKTTDSYSQAYVCNAIESVELNLKKMALKGFEDLDTIKYQSGFGNEFKSEDSRCPNSLPAVQKYSSEMFLWLIC</sequence>
<dbReference type="EC" id="1.13.11.5" evidence="1"/>
<reference evidence="1" key="1">
    <citation type="submission" date="2021-02" db="EMBL/GenBank/DDBJ databases">
        <authorList>
            <person name="Bekaert M."/>
        </authorList>
    </citation>
    <scope>NUCLEOTIDE SEQUENCE</scope>
    <source>
        <strain evidence="1">IoA-00</strain>
    </source>
</reference>
<dbReference type="GO" id="GO:0004411">
    <property type="term" value="F:homogentisate 1,2-dioxygenase activity"/>
    <property type="evidence" value="ECO:0007669"/>
    <property type="project" value="UniProtKB-EC"/>
</dbReference>
<accession>A0A7R8CN96</accession>
<keyword evidence="1" id="KW-0560">Oxidoreductase</keyword>
<dbReference type="OrthoDB" id="6375579at2759"/>